<proteinExistence type="inferred from homology"/>
<feature type="domain" description="Helix-hairpin-helix DNA-binding motif class 1" evidence="7">
    <location>
        <begin position="72"/>
        <end position="91"/>
    </location>
</feature>
<dbReference type="InterPro" id="IPR010994">
    <property type="entry name" value="RuvA_2-like"/>
</dbReference>
<dbReference type="Gene3D" id="1.10.8.10">
    <property type="entry name" value="DNA helicase RuvA subunit, C-terminal domain"/>
    <property type="match status" value="1"/>
</dbReference>
<evidence type="ECO:0000256" key="6">
    <source>
        <dbReference type="HAMAP-Rule" id="MF_00031"/>
    </source>
</evidence>
<dbReference type="SUPFAM" id="SSF50249">
    <property type="entry name" value="Nucleic acid-binding proteins"/>
    <property type="match status" value="1"/>
</dbReference>
<evidence type="ECO:0000256" key="3">
    <source>
        <dbReference type="ARBA" id="ARBA00023125"/>
    </source>
</evidence>
<dbReference type="InterPro" id="IPR036267">
    <property type="entry name" value="RuvA_C_sf"/>
</dbReference>
<dbReference type="InterPro" id="IPR003583">
    <property type="entry name" value="Hlx-hairpin-Hlx_DNA-bd_motif"/>
</dbReference>
<keyword evidence="1 6" id="KW-0963">Cytoplasm</keyword>
<sequence length="203" mass="22423">MYEYIKGKLVHVGPLYVVLENGGIGYQLQVANPFRFSGSLNQELTLYIYQAVREDAITLFGFKDYTEKQLYLKLISVSGIGPKSGLSILASDDHLGLIQAIETDNVGYLVKFPGVGKKTASQIILDLKGKLGELLPDTYWMEEHPAHETADGQPAVLTEALEALAGLGYSEREVKKILPTLEKENYASTEEVLRTAFKLLLKG</sequence>
<dbReference type="GO" id="GO:0006281">
    <property type="term" value="P:DNA repair"/>
    <property type="evidence" value="ECO:0007669"/>
    <property type="project" value="UniProtKB-UniRule"/>
</dbReference>
<evidence type="ECO:0000256" key="5">
    <source>
        <dbReference type="ARBA" id="ARBA00023204"/>
    </source>
</evidence>
<dbReference type="STRING" id="640938.TR210_223"/>
<keyword evidence="3 6" id="KW-0238">DNA-binding</keyword>
<dbReference type="GO" id="GO:0006310">
    <property type="term" value="P:DNA recombination"/>
    <property type="evidence" value="ECO:0007669"/>
    <property type="project" value="UniProtKB-UniRule"/>
</dbReference>
<gene>
    <name evidence="6" type="primary">ruvA</name>
    <name evidence="9" type="ORF">SAMN05216375_10144</name>
    <name evidence="8" type="ORF">TR210_223</name>
</gene>
<comment type="subunit">
    <text evidence="6">Homotetramer. Forms an RuvA(8)-RuvB(12)-Holliday junction (HJ) complex. HJ DNA is sandwiched between 2 RuvA tetramers; dsDNA enters through RuvA and exits via RuvB. An RuvB hexamer assembles on each DNA strand where it exits the tetramer. Each RuvB hexamer is contacted by two RuvA subunits (via domain III) on 2 adjacent RuvB subunits; this complex drives branch migration. In the full resolvosome a probable DNA-RuvA(4)-RuvB(12)-RuvC(2) complex forms which resolves the HJ.</text>
</comment>
<keyword evidence="9" id="KW-0378">Hydrolase</keyword>
<evidence type="ECO:0000313" key="10">
    <source>
        <dbReference type="Proteomes" id="UP000076878"/>
    </source>
</evidence>
<comment type="similarity">
    <text evidence="6">Belongs to the RuvA family.</text>
</comment>
<dbReference type="SUPFAM" id="SSF46929">
    <property type="entry name" value="DNA helicase RuvA subunit, C-terminal domain"/>
    <property type="match status" value="1"/>
</dbReference>
<dbReference type="NCBIfam" id="TIGR00084">
    <property type="entry name" value="ruvA"/>
    <property type="match status" value="1"/>
</dbReference>
<reference evidence="8 10" key="1">
    <citation type="submission" date="2016-02" db="EMBL/GenBank/DDBJ databases">
        <authorList>
            <person name="Wen L."/>
            <person name="He K."/>
            <person name="Yang H."/>
        </authorList>
    </citation>
    <scope>NUCLEOTIDE SEQUENCE [LARGE SCALE GENOMIC DNA]</scope>
    <source>
        <strain evidence="8">Trichococcus_R210</strain>
    </source>
</reference>
<reference evidence="9 11" key="2">
    <citation type="submission" date="2016-10" db="EMBL/GenBank/DDBJ databases">
        <authorList>
            <person name="Varghese N."/>
            <person name="Submissions S."/>
        </authorList>
    </citation>
    <scope>NUCLEOTIDE SEQUENCE [LARGE SCALE GENOMIC DNA]</scope>
    <source>
        <strain evidence="9 11">DSM 22150</strain>
    </source>
</reference>
<keyword evidence="9" id="KW-0067">ATP-binding</keyword>
<dbReference type="Pfam" id="PF07499">
    <property type="entry name" value="RuvA_C"/>
    <property type="match status" value="1"/>
</dbReference>
<evidence type="ECO:0000259" key="7">
    <source>
        <dbReference type="SMART" id="SM00278"/>
    </source>
</evidence>
<dbReference type="InterPro" id="IPR000085">
    <property type="entry name" value="RuvA"/>
</dbReference>
<dbReference type="SUPFAM" id="SSF47781">
    <property type="entry name" value="RuvA domain 2-like"/>
    <property type="match status" value="1"/>
</dbReference>
<evidence type="ECO:0000256" key="4">
    <source>
        <dbReference type="ARBA" id="ARBA00023172"/>
    </source>
</evidence>
<dbReference type="GO" id="GO:0009378">
    <property type="term" value="F:four-way junction helicase activity"/>
    <property type="evidence" value="ECO:0007669"/>
    <property type="project" value="InterPro"/>
</dbReference>
<comment type="function">
    <text evidence="6">The RuvA-RuvB-RuvC complex processes Holliday junction (HJ) DNA during genetic recombination and DNA repair, while the RuvA-RuvB complex plays an important role in the rescue of blocked DNA replication forks via replication fork reversal (RFR). RuvA specifically binds to HJ cruciform DNA, conferring on it an open structure. The RuvB hexamer acts as an ATP-dependent pump, pulling dsDNA into and through the RuvAB complex. HJ branch migration allows RuvC to scan DNA until it finds its consensus sequence, where it cleaves and resolves the cruciform DNA.</text>
</comment>
<comment type="subcellular location">
    <subcellularLocation>
        <location evidence="6">Cytoplasm</location>
    </subcellularLocation>
</comment>
<dbReference type="GO" id="GO:0009379">
    <property type="term" value="C:Holliday junction helicase complex"/>
    <property type="evidence" value="ECO:0007669"/>
    <property type="project" value="InterPro"/>
</dbReference>
<feature type="region of interest" description="Domain III" evidence="6">
    <location>
        <begin position="157"/>
        <end position="203"/>
    </location>
</feature>
<keyword evidence="9" id="KW-0347">Helicase</keyword>
<evidence type="ECO:0000313" key="9">
    <source>
        <dbReference type="EMBL" id="SEI50125.1"/>
    </source>
</evidence>
<dbReference type="Pfam" id="PF14520">
    <property type="entry name" value="HHH_5"/>
    <property type="match status" value="1"/>
</dbReference>
<dbReference type="CDD" id="cd14332">
    <property type="entry name" value="UBA_RuvA_C"/>
    <property type="match status" value="1"/>
</dbReference>
<name>A0A143Y5U0_9LACT</name>
<evidence type="ECO:0000256" key="2">
    <source>
        <dbReference type="ARBA" id="ARBA00022763"/>
    </source>
</evidence>
<dbReference type="HAMAP" id="MF_00031">
    <property type="entry name" value="DNA_HJ_migration_RuvA"/>
    <property type="match status" value="1"/>
</dbReference>
<accession>A0A143Y5U0</accession>
<dbReference type="Proteomes" id="UP000076878">
    <property type="component" value="Unassembled WGS sequence"/>
</dbReference>
<organism evidence="8 10">
    <name type="scientific">Trichococcus ilyis</name>
    <dbReference type="NCBI Taxonomy" id="640938"/>
    <lineage>
        <taxon>Bacteria</taxon>
        <taxon>Bacillati</taxon>
        <taxon>Bacillota</taxon>
        <taxon>Bacilli</taxon>
        <taxon>Lactobacillales</taxon>
        <taxon>Carnobacteriaceae</taxon>
        <taxon>Trichococcus</taxon>
    </lineage>
</organism>
<comment type="caution">
    <text evidence="6">Lacks conserved residue(s) required for the propagation of feature annotation.</text>
</comment>
<evidence type="ECO:0000313" key="8">
    <source>
        <dbReference type="EMBL" id="CZQ82486.1"/>
    </source>
</evidence>
<dbReference type="Proteomes" id="UP000199280">
    <property type="component" value="Unassembled WGS sequence"/>
</dbReference>
<dbReference type="InterPro" id="IPR013849">
    <property type="entry name" value="DNA_helicase_Holl-junc_RuvA_I"/>
</dbReference>
<dbReference type="AlphaFoldDB" id="A0A143Y5U0"/>
<dbReference type="InterPro" id="IPR012340">
    <property type="entry name" value="NA-bd_OB-fold"/>
</dbReference>
<feature type="domain" description="Helix-hairpin-helix DNA-binding motif class 1" evidence="7">
    <location>
        <begin position="107"/>
        <end position="126"/>
    </location>
</feature>
<dbReference type="EMBL" id="FNYT01000001">
    <property type="protein sequence ID" value="SEI50125.1"/>
    <property type="molecule type" value="Genomic_DNA"/>
</dbReference>
<evidence type="ECO:0000313" key="11">
    <source>
        <dbReference type="Proteomes" id="UP000199280"/>
    </source>
</evidence>
<dbReference type="GO" id="GO:0005737">
    <property type="term" value="C:cytoplasm"/>
    <property type="evidence" value="ECO:0007669"/>
    <property type="project" value="UniProtKB-SubCell"/>
</dbReference>
<dbReference type="EMBL" id="FJNB01000001">
    <property type="protein sequence ID" value="CZQ82486.1"/>
    <property type="molecule type" value="Genomic_DNA"/>
</dbReference>
<dbReference type="SMART" id="SM00278">
    <property type="entry name" value="HhH1"/>
    <property type="match status" value="2"/>
</dbReference>
<dbReference type="GO" id="GO:0000400">
    <property type="term" value="F:four-way junction DNA binding"/>
    <property type="evidence" value="ECO:0007669"/>
    <property type="project" value="UniProtKB-UniRule"/>
</dbReference>
<comment type="domain">
    <text evidence="6">Has three domains with a flexible linker between the domains II and III and assumes an 'L' shape. Domain III is highly mobile and contacts RuvB.</text>
</comment>
<protein>
    <recommendedName>
        <fullName evidence="6">Holliday junction branch migration complex subunit RuvA</fullName>
    </recommendedName>
</protein>
<keyword evidence="11" id="KW-1185">Reference proteome</keyword>
<dbReference type="RefSeq" id="WP_068620694.1">
    <property type="nucleotide sequence ID" value="NZ_FJNB01000001.1"/>
</dbReference>
<keyword evidence="4 6" id="KW-0233">DNA recombination</keyword>
<dbReference type="Gene3D" id="1.10.150.20">
    <property type="entry name" value="5' to 3' exonuclease, C-terminal subdomain"/>
    <property type="match status" value="1"/>
</dbReference>
<dbReference type="GO" id="GO:0005524">
    <property type="term" value="F:ATP binding"/>
    <property type="evidence" value="ECO:0007669"/>
    <property type="project" value="InterPro"/>
</dbReference>
<dbReference type="OrthoDB" id="5293449at2"/>
<dbReference type="Gene3D" id="2.40.50.140">
    <property type="entry name" value="Nucleic acid-binding proteins"/>
    <property type="match status" value="1"/>
</dbReference>
<dbReference type="Pfam" id="PF01330">
    <property type="entry name" value="RuvA_N"/>
    <property type="match status" value="1"/>
</dbReference>
<dbReference type="InterPro" id="IPR011114">
    <property type="entry name" value="RuvA_C"/>
</dbReference>
<dbReference type="GO" id="GO:0048476">
    <property type="term" value="C:Holliday junction resolvase complex"/>
    <property type="evidence" value="ECO:0007669"/>
    <property type="project" value="UniProtKB-UniRule"/>
</dbReference>
<keyword evidence="9" id="KW-0547">Nucleotide-binding</keyword>
<keyword evidence="2 6" id="KW-0227">DNA damage</keyword>
<evidence type="ECO:0000256" key="1">
    <source>
        <dbReference type="ARBA" id="ARBA00022490"/>
    </source>
</evidence>
<keyword evidence="5 6" id="KW-0234">DNA repair</keyword>